<organism evidence="10 11">
    <name type="scientific">Tropilaelaps mercedesae</name>
    <dbReference type="NCBI Taxonomy" id="418985"/>
    <lineage>
        <taxon>Eukaryota</taxon>
        <taxon>Metazoa</taxon>
        <taxon>Ecdysozoa</taxon>
        <taxon>Arthropoda</taxon>
        <taxon>Chelicerata</taxon>
        <taxon>Arachnida</taxon>
        <taxon>Acari</taxon>
        <taxon>Parasitiformes</taxon>
        <taxon>Mesostigmata</taxon>
        <taxon>Gamasina</taxon>
        <taxon>Dermanyssoidea</taxon>
        <taxon>Laelapidae</taxon>
        <taxon>Tropilaelaps</taxon>
    </lineage>
</organism>
<feature type="compositionally biased region" description="Basic residues" evidence="8">
    <location>
        <begin position="138"/>
        <end position="151"/>
    </location>
</feature>
<evidence type="ECO:0000313" key="11">
    <source>
        <dbReference type="Proteomes" id="UP000192247"/>
    </source>
</evidence>
<keyword evidence="5 7" id="KW-0238">DNA-binding</keyword>
<dbReference type="SMART" id="SM00526">
    <property type="entry name" value="H15"/>
    <property type="match status" value="1"/>
</dbReference>
<dbReference type="InParanoid" id="A0A1V9XGB9"/>
<evidence type="ECO:0000259" key="9">
    <source>
        <dbReference type="PROSITE" id="PS51504"/>
    </source>
</evidence>
<dbReference type="Pfam" id="PF00538">
    <property type="entry name" value="Linker_histone"/>
    <property type="match status" value="1"/>
</dbReference>
<keyword evidence="4 7" id="KW-0158">Chromosome</keyword>
<evidence type="ECO:0000256" key="8">
    <source>
        <dbReference type="SAM" id="MobiDB-lite"/>
    </source>
</evidence>
<dbReference type="EMBL" id="MNPL01011880">
    <property type="protein sequence ID" value="OQR72402.1"/>
    <property type="molecule type" value="Genomic_DNA"/>
</dbReference>
<dbReference type="PANTHER" id="PTHR11467">
    <property type="entry name" value="HISTONE H1"/>
    <property type="match status" value="1"/>
</dbReference>
<comment type="caution">
    <text evidence="10">The sequence shown here is derived from an EMBL/GenBank/DDBJ whole genome shotgun (WGS) entry which is preliminary data.</text>
</comment>
<dbReference type="OrthoDB" id="10070354at2759"/>
<evidence type="ECO:0000256" key="7">
    <source>
        <dbReference type="RuleBase" id="RU003894"/>
    </source>
</evidence>
<keyword evidence="6 7" id="KW-0539">Nucleus</keyword>
<dbReference type="InterPro" id="IPR036388">
    <property type="entry name" value="WH-like_DNA-bd_sf"/>
</dbReference>
<evidence type="ECO:0000313" key="10">
    <source>
        <dbReference type="EMBL" id="OQR72402.1"/>
    </source>
</evidence>
<dbReference type="InterPro" id="IPR036390">
    <property type="entry name" value="WH_DNA-bd_sf"/>
</dbReference>
<evidence type="ECO:0000256" key="4">
    <source>
        <dbReference type="ARBA" id="ARBA00022454"/>
    </source>
</evidence>
<name>A0A1V9XGB9_9ACAR</name>
<dbReference type="AlphaFoldDB" id="A0A1V9XGB9"/>
<dbReference type="GO" id="GO:0030527">
    <property type="term" value="F:structural constituent of chromatin"/>
    <property type="evidence" value="ECO:0007669"/>
    <property type="project" value="InterPro"/>
</dbReference>
<dbReference type="FunFam" id="1.10.10.10:FF:000140">
    <property type="entry name" value="Histone H1.0"/>
    <property type="match status" value="1"/>
</dbReference>
<dbReference type="GO" id="GO:0005634">
    <property type="term" value="C:nucleus"/>
    <property type="evidence" value="ECO:0007669"/>
    <property type="project" value="UniProtKB-SubCell"/>
</dbReference>
<dbReference type="PROSITE" id="PS51504">
    <property type="entry name" value="H15"/>
    <property type="match status" value="1"/>
</dbReference>
<keyword evidence="11" id="KW-1185">Reference proteome</keyword>
<feature type="non-terminal residue" evidence="10">
    <location>
        <position position="151"/>
    </location>
</feature>
<comment type="similarity">
    <text evidence="7">Belongs to the histone H1/H5 family.</text>
</comment>
<dbReference type="STRING" id="418985.A0A1V9XGB9"/>
<feature type="domain" description="H15" evidence="9">
    <location>
        <begin position="28"/>
        <end position="103"/>
    </location>
</feature>
<dbReference type="GO" id="GO:0045910">
    <property type="term" value="P:negative regulation of DNA recombination"/>
    <property type="evidence" value="ECO:0007669"/>
    <property type="project" value="TreeGrafter"/>
</dbReference>
<accession>A0A1V9XGB9</accession>
<gene>
    <name evidence="10" type="ORF">BIW11_03780</name>
</gene>
<dbReference type="SUPFAM" id="SSF46785">
    <property type="entry name" value="Winged helix' DNA-binding domain"/>
    <property type="match status" value="1"/>
</dbReference>
<dbReference type="PANTHER" id="PTHR11467:SF36">
    <property type="entry name" value="HISTONE 24-RELATED"/>
    <property type="match status" value="1"/>
</dbReference>
<comment type="subcellular location">
    <subcellularLocation>
        <location evidence="3">Chromosome</location>
    </subcellularLocation>
    <subcellularLocation>
        <location evidence="2 7">Nucleus</location>
    </subcellularLocation>
</comment>
<dbReference type="GO" id="GO:0030261">
    <property type="term" value="P:chromosome condensation"/>
    <property type="evidence" value="ECO:0007669"/>
    <property type="project" value="TreeGrafter"/>
</dbReference>
<evidence type="ECO:0000256" key="2">
    <source>
        <dbReference type="ARBA" id="ARBA00004123"/>
    </source>
</evidence>
<dbReference type="GO" id="GO:0003690">
    <property type="term" value="F:double-stranded DNA binding"/>
    <property type="evidence" value="ECO:0007669"/>
    <property type="project" value="TreeGrafter"/>
</dbReference>
<comment type="function">
    <text evidence="1">Histones H1 are necessary for the condensation of nucleosome chains into higher-order structures.</text>
</comment>
<protein>
    <submittedName>
        <fullName evidence="10">Histone H1-like</fullName>
    </submittedName>
</protein>
<dbReference type="GO" id="GO:0006334">
    <property type="term" value="P:nucleosome assembly"/>
    <property type="evidence" value="ECO:0007669"/>
    <property type="project" value="InterPro"/>
</dbReference>
<dbReference type="Proteomes" id="UP000192247">
    <property type="component" value="Unassembled WGS sequence"/>
</dbReference>
<dbReference type="GO" id="GO:0031492">
    <property type="term" value="F:nucleosomal DNA binding"/>
    <property type="evidence" value="ECO:0007669"/>
    <property type="project" value="TreeGrafter"/>
</dbReference>
<feature type="region of interest" description="Disordered" evidence="8">
    <location>
        <begin position="128"/>
        <end position="151"/>
    </location>
</feature>
<reference evidence="10 11" key="1">
    <citation type="journal article" date="2017" name="Gigascience">
        <title>Draft genome of the honey bee ectoparasitic mite, Tropilaelaps mercedesae, is shaped by the parasitic life history.</title>
        <authorList>
            <person name="Dong X."/>
            <person name="Armstrong S.D."/>
            <person name="Xia D."/>
            <person name="Makepeace B.L."/>
            <person name="Darby A.C."/>
            <person name="Kadowaki T."/>
        </authorList>
    </citation>
    <scope>NUCLEOTIDE SEQUENCE [LARGE SCALE GENOMIC DNA]</scope>
    <source>
        <strain evidence="10">Wuxi-XJTLU</strain>
    </source>
</reference>
<dbReference type="PRINTS" id="PR00624">
    <property type="entry name" value="HISTONEH5"/>
</dbReference>
<evidence type="ECO:0000256" key="1">
    <source>
        <dbReference type="ARBA" id="ARBA00002809"/>
    </source>
</evidence>
<evidence type="ECO:0000256" key="6">
    <source>
        <dbReference type="ARBA" id="ARBA00023242"/>
    </source>
</evidence>
<sequence length="151" mass="16117">MDAIAPAAVATPKKAKAVKPKASKKIAARLSYQEMIKRAIKSLGERNGSSRQAIQKYIQATFMTCDDKVSQAHFKLALKRGVELNLLKRVKGTGASGSFRLAQSAKPAVEKVVKKSVAKKPAVKKPAVVKKTAAAKPKTVKAKAPSKPKKA</sequence>
<feature type="compositionally biased region" description="Low complexity" evidence="8">
    <location>
        <begin position="128"/>
        <end position="137"/>
    </location>
</feature>
<evidence type="ECO:0000256" key="3">
    <source>
        <dbReference type="ARBA" id="ARBA00004286"/>
    </source>
</evidence>
<dbReference type="CDD" id="cd00073">
    <property type="entry name" value="H15"/>
    <property type="match status" value="1"/>
</dbReference>
<dbReference type="InterPro" id="IPR005818">
    <property type="entry name" value="Histone_H1/H5_H15"/>
</dbReference>
<dbReference type="Gene3D" id="1.10.10.10">
    <property type="entry name" value="Winged helix-like DNA-binding domain superfamily/Winged helix DNA-binding domain"/>
    <property type="match status" value="1"/>
</dbReference>
<proteinExistence type="inferred from homology"/>
<dbReference type="InterPro" id="IPR005819">
    <property type="entry name" value="H1/H5"/>
</dbReference>
<dbReference type="GO" id="GO:0000786">
    <property type="term" value="C:nucleosome"/>
    <property type="evidence" value="ECO:0007669"/>
    <property type="project" value="InterPro"/>
</dbReference>
<evidence type="ECO:0000256" key="5">
    <source>
        <dbReference type="ARBA" id="ARBA00023125"/>
    </source>
</evidence>